<dbReference type="InterPro" id="IPR036388">
    <property type="entry name" value="WH-like_DNA-bd_sf"/>
</dbReference>
<gene>
    <name evidence="6" type="ORF">DES40_0432</name>
</gene>
<feature type="domain" description="HTH lysR-type" evidence="5">
    <location>
        <begin position="2"/>
        <end position="58"/>
    </location>
</feature>
<evidence type="ECO:0000259" key="5">
    <source>
        <dbReference type="PROSITE" id="PS50931"/>
    </source>
</evidence>
<dbReference type="NCBIfam" id="TIGR03298">
    <property type="entry name" value="argP"/>
    <property type="match status" value="1"/>
</dbReference>
<dbReference type="GO" id="GO:0003700">
    <property type="term" value="F:DNA-binding transcription factor activity"/>
    <property type="evidence" value="ECO:0007669"/>
    <property type="project" value="InterPro"/>
</dbReference>
<dbReference type="RefSeq" id="WP_121098927.1">
    <property type="nucleotide sequence ID" value="NZ_RBII01000001.1"/>
</dbReference>
<sequence>MPPLSAIEAVAAVITTGSFEAAAIRLGITSSAVSQRVKSAEDLLGVTLIIRERPCKGTSAGHRLARFMSEVKLLRQDLERDFDIPQNERPTLSIAVNADSLATWFLKALADLDDILFDVSLVSEKRSSDLLRSGKVLCCLGVSGPEISGCEQIELGKFRYTAIANPYFVEKWFPHGVTAQALGTAPSLLFNQDDRLQEEWVQQTIGQYVALPHHTIPSSQGFTDSCLHGLGWAMAPLQSVQGHIQNGALIQLSKTSFIDIPMSWRWSRAATNSLRDLNANVRRFSKKTLLQTDSNGEQ</sequence>
<dbReference type="AlphaFoldDB" id="A0A420WJB6"/>
<evidence type="ECO:0000256" key="3">
    <source>
        <dbReference type="ARBA" id="ARBA00023125"/>
    </source>
</evidence>
<comment type="similarity">
    <text evidence="1">Belongs to the LysR transcriptional regulatory family.</text>
</comment>
<accession>A0A420WJB6</accession>
<dbReference type="InterPro" id="IPR036390">
    <property type="entry name" value="WH_DNA-bd_sf"/>
</dbReference>
<dbReference type="InterPro" id="IPR000847">
    <property type="entry name" value="LysR_HTH_N"/>
</dbReference>
<keyword evidence="7" id="KW-1185">Reference proteome</keyword>
<dbReference type="PANTHER" id="PTHR30579">
    <property type="entry name" value="TRANSCRIPTIONAL REGULATOR"/>
    <property type="match status" value="1"/>
</dbReference>
<dbReference type="InterPro" id="IPR017685">
    <property type="entry name" value="ArgP"/>
</dbReference>
<protein>
    <submittedName>
        <fullName evidence="6">LysR family transcriptional regulator (Chromosome initiation inhibitor)</fullName>
    </submittedName>
</protein>
<dbReference type="NCBIfam" id="NF002964">
    <property type="entry name" value="PRK03635.1"/>
    <property type="match status" value="1"/>
</dbReference>
<dbReference type="Proteomes" id="UP000282211">
    <property type="component" value="Unassembled WGS sequence"/>
</dbReference>
<dbReference type="EMBL" id="RBII01000001">
    <property type="protein sequence ID" value="RKQ71124.1"/>
    <property type="molecule type" value="Genomic_DNA"/>
</dbReference>
<dbReference type="PROSITE" id="PS50931">
    <property type="entry name" value="HTH_LYSR"/>
    <property type="match status" value="1"/>
</dbReference>
<dbReference type="Pfam" id="PF00126">
    <property type="entry name" value="HTH_1"/>
    <property type="match status" value="1"/>
</dbReference>
<dbReference type="InParanoid" id="A0A420WJB6"/>
<dbReference type="OrthoDB" id="9813056at2"/>
<dbReference type="InterPro" id="IPR050176">
    <property type="entry name" value="LTTR"/>
</dbReference>
<keyword evidence="3" id="KW-0238">DNA-binding</keyword>
<comment type="caution">
    <text evidence="6">The sequence shown here is derived from an EMBL/GenBank/DDBJ whole genome shotgun (WGS) entry which is preliminary data.</text>
</comment>
<evidence type="ECO:0000256" key="4">
    <source>
        <dbReference type="ARBA" id="ARBA00023163"/>
    </source>
</evidence>
<dbReference type="InterPro" id="IPR005119">
    <property type="entry name" value="LysR_subst-bd"/>
</dbReference>
<keyword evidence="4" id="KW-0804">Transcription</keyword>
<dbReference type="Pfam" id="PF03466">
    <property type="entry name" value="LysR_substrate"/>
    <property type="match status" value="1"/>
</dbReference>
<evidence type="ECO:0000256" key="1">
    <source>
        <dbReference type="ARBA" id="ARBA00009437"/>
    </source>
</evidence>
<proteinExistence type="inferred from homology"/>
<dbReference type="SUPFAM" id="SSF46785">
    <property type="entry name" value="Winged helix' DNA-binding domain"/>
    <property type="match status" value="1"/>
</dbReference>
<dbReference type="PANTHER" id="PTHR30579:SF2">
    <property type="entry name" value="HTH-TYPE TRANSCRIPTIONAL REGULATOR ARGP"/>
    <property type="match status" value="1"/>
</dbReference>
<dbReference type="FunCoup" id="A0A420WJB6">
    <property type="interactions" value="74"/>
</dbReference>
<name>A0A420WJB6_9PROT</name>
<organism evidence="6 7">
    <name type="scientific">Litorimonas taeanensis</name>
    <dbReference type="NCBI Taxonomy" id="568099"/>
    <lineage>
        <taxon>Bacteria</taxon>
        <taxon>Pseudomonadati</taxon>
        <taxon>Pseudomonadota</taxon>
        <taxon>Alphaproteobacteria</taxon>
        <taxon>Maricaulales</taxon>
        <taxon>Robiginitomaculaceae</taxon>
    </lineage>
</organism>
<keyword evidence="2" id="KW-0805">Transcription regulation</keyword>
<dbReference type="Gene3D" id="1.10.10.10">
    <property type="entry name" value="Winged helix-like DNA-binding domain superfamily/Winged helix DNA-binding domain"/>
    <property type="match status" value="1"/>
</dbReference>
<evidence type="ECO:0000256" key="2">
    <source>
        <dbReference type="ARBA" id="ARBA00023015"/>
    </source>
</evidence>
<reference evidence="6 7" key="1">
    <citation type="submission" date="2018-10" db="EMBL/GenBank/DDBJ databases">
        <title>Genomic Encyclopedia of Type Strains, Phase IV (KMG-IV): sequencing the most valuable type-strain genomes for metagenomic binning, comparative biology and taxonomic classification.</title>
        <authorList>
            <person name="Goeker M."/>
        </authorList>
    </citation>
    <scope>NUCLEOTIDE SEQUENCE [LARGE SCALE GENOMIC DNA]</scope>
    <source>
        <strain evidence="6 7">DSM 22008</strain>
    </source>
</reference>
<dbReference type="Gene3D" id="3.40.190.290">
    <property type="match status" value="1"/>
</dbReference>
<dbReference type="GO" id="GO:0003677">
    <property type="term" value="F:DNA binding"/>
    <property type="evidence" value="ECO:0007669"/>
    <property type="project" value="UniProtKB-KW"/>
</dbReference>
<evidence type="ECO:0000313" key="6">
    <source>
        <dbReference type="EMBL" id="RKQ71124.1"/>
    </source>
</evidence>
<dbReference type="SUPFAM" id="SSF53850">
    <property type="entry name" value="Periplasmic binding protein-like II"/>
    <property type="match status" value="1"/>
</dbReference>
<evidence type="ECO:0000313" key="7">
    <source>
        <dbReference type="Proteomes" id="UP000282211"/>
    </source>
</evidence>